<dbReference type="RefSeq" id="WP_246467624.1">
    <property type="nucleotide sequence ID" value="NZ_JACHMN010000003.1"/>
</dbReference>
<dbReference type="Gene3D" id="3.40.50.720">
    <property type="entry name" value="NAD(P)-binding Rossmann-like Domain"/>
    <property type="match status" value="1"/>
</dbReference>
<dbReference type="Proteomes" id="UP000587527">
    <property type="component" value="Unassembled WGS sequence"/>
</dbReference>
<gene>
    <name evidence="1" type="ORF">F4553_008065</name>
</gene>
<dbReference type="InterPro" id="IPR036291">
    <property type="entry name" value="NAD(P)-bd_dom_sf"/>
</dbReference>
<dbReference type="SUPFAM" id="SSF51735">
    <property type="entry name" value="NAD(P)-binding Rossmann-fold domains"/>
    <property type="match status" value="1"/>
</dbReference>
<dbReference type="AlphaFoldDB" id="A0A841C766"/>
<evidence type="ECO:0000313" key="1">
    <source>
        <dbReference type="EMBL" id="MBB5874631.1"/>
    </source>
</evidence>
<comment type="caution">
    <text evidence="1">The sequence shown here is derived from an EMBL/GenBank/DDBJ whole genome shotgun (WGS) entry which is preliminary data.</text>
</comment>
<protein>
    <submittedName>
        <fullName evidence="1">NAD(P)-dependent dehydrogenase (Short-subunit alcohol dehydrogenase family)</fullName>
    </submittedName>
</protein>
<evidence type="ECO:0000313" key="2">
    <source>
        <dbReference type="Proteomes" id="UP000587527"/>
    </source>
</evidence>
<proteinExistence type="predicted"/>
<organism evidence="1 2">
    <name type="scientific">Allocatelliglobosispora scoriae</name>
    <dbReference type="NCBI Taxonomy" id="643052"/>
    <lineage>
        <taxon>Bacteria</taxon>
        <taxon>Bacillati</taxon>
        <taxon>Actinomycetota</taxon>
        <taxon>Actinomycetes</taxon>
        <taxon>Micromonosporales</taxon>
        <taxon>Micromonosporaceae</taxon>
        <taxon>Allocatelliglobosispora</taxon>
    </lineage>
</organism>
<accession>A0A841C766</accession>
<dbReference type="EMBL" id="JACHMN010000003">
    <property type="protein sequence ID" value="MBB5874631.1"/>
    <property type="molecule type" value="Genomic_DNA"/>
</dbReference>
<keyword evidence="2" id="KW-1185">Reference proteome</keyword>
<sequence length="82" mass="8780">MLAANRHRKIKIEQLGPLRSLADATALIRLVPLGRYPRLDEIAEAAIMLASGALDCANGHTITLDGGLTVQLRPVDVERAPA</sequence>
<reference evidence="1 2" key="1">
    <citation type="submission" date="2020-08" db="EMBL/GenBank/DDBJ databases">
        <title>Sequencing the genomes of 1000 actinobacteria strains.</title>
        <authorList>
            <person name="Klenk H.-P."/>
        </authorList>
    </citation>
    <scope>NUCLEOTIDE SEQUENCE [LARGE SCALE GENOMIC DNA]</scope>
    <source>
        <strain evidence="1 2">DSM 45362</strain>
    </source>
</reference>
<name>A0A841C766_9ACTN</name>